<evidence type="ECO:0000256" key="1">
    <source>
        <dbReference type="SAM" id="Phobius"/>
    </source>
</evidence>
<keyword evidence="1" id="KW-1133">Transmembrane helix</keyword>
<comment type="caution">
    <text evidence="2">The sequence shown here is derived from an EMBL/GenBank/DDBJ whole genome shotgun (WGS) entry which is preliminary data.</text>
</comment>
<keyword evidence="1" id="KW-0812">Transmembrane</keyword>
<dbReference type="OrthoDB" id="7865952at2"/>
<keyword evidence="3" id="KW-1185">Reference proteome</keyword>
<keyword evidence="1" id="KW-0472">Membrane</keyword>
<dbReference type="RefSeq" id="WP_107845580.1">
    <property type="nucleotide sequence ID" value="NZ_QBKS01000001.1"/>
</dbReference>
<organism evidence="2 3">
    <name type="scientific">Litoreibacter ponti</name>
    <dbReference type="NCBI Taxonomy" id="1510457"/>
    <lineage>
        <taxon>Bacteria</taxon>
        <taxon>Pseudomonadati</taxon>
        <taxon>Pseudomonadota</taxon>
        <taxon>Alphaproteobacteria</taxon>
        <taxon>Rhodobacterales</taxon>
        <taxon>Roseobacteraceae</taxon>
        <taxon>Litoreibacter</taxon>
    </lineage>
</organism>
<reference evidence="2 3" key="1">
    <citation type="submission" date="2018-04" db="EMBL/GenBank/DDBJ databases">
        <title>Genomic Encyclopedia of Archaeal and Bacterial Type Strains, Phase II (KMG-II): from individual species to whole genera.</title>
        <authorList>
            <person name="Goeker M."/>
        </authorList>
    </citation>
    <scope>NUCLEOTIDE SEQUENCE [LARGE SCALE GENOMIC DNA]</scope>
    <source>
        <strain evidence="2 3">DSM 100977</strain>
    </source>
</reference>
<accession>A0A2T6BN41</accession>
<name>A0A2T6BN41_9RHOB</name>
<dbReference type="AlphaFoldDB" id="A0A2T6BN41"/>
<gene>
    <name evidence="2" type="ORF">C8N43_2155</name>
</gene>
<evidence type="ECO:0000313" key="3">
    <source>
        <dbReference type="Proteomes" id="UP000243978"/>
    </source>
</evidence>
<dbReference type="Proteomes" id="UP000243978">
    <property type="component" value="Unassembled WGS sequence"/>
</dbReference>
<evidence type="ECO:0000313" key="2">
    <source>
        <dbReference type="EMBL" id="PTX57485.1"/>
    </source>
</evidence>
<protein>
    <submittedName>
        <fullName evidence="2">Uncharacterized protein</fullName>
    </submittedName>
</protein>
<feature type="transmembrane region" description="Helical" evidence="1">
    <location>
        <begin position="6"/>
        <end position="26"/>
    </location>
</feature>
<sequence length="78" mass="8983">MSATLLNLLVLIIGMCATAMIGYLFARERYRGQAHHQLHVLGGEIKRMRRRTRDAENAAMKLKREQVRAHRVGKVRGR</sequence>
<dbReference type="EMBL" id="QBKS01000001">
    <property type="protein sequence ID" value="PTX57485.1"/>
    <property type="molecule type" value="Genomic_DNA"/>
</dbReference>
<proteinExistence type="predicted"/>